<dbReference type="GO" id="GO:0008829">
    <property type="term" value="F:dCTP deaminase activity"/>
    <property type="evidence" value="ECO:0007669"/>
    <property type="project" value="UniProtKB-UniRule"/>
</dbReference>
<dbReference type="GO" id="GO:0000166">
    <property type="term" value="F:nucleotide binding"/>
    <property type="evidence" value="ECO:0007669"/>
    <property type="project" value="UniProtKB-KW"/>
</dbReference>
<dbReference type="PANTHER" id="PTHR42680:SF3">
    <property type="entry name" value="DCTP DEAMINASE"/>
    <property type="match status" value="1"/>
</dbReference>
<dbReference type="Gene3D" id="2.70.40.10">
    <property type="match status" value="1"/>
</dbReference>
<dbReference type="EMBL" id="ACJX03000001">
    <property type="protein sequence ID" value="KRT35558.1"/>
    <property type="molecule type" value="Genomic_DNA"/>
</dbReference>
<dbReference type="Pfam" id="PF22769">
    <property type="entry name" value="DCD"/>
    <property type="match status" value="1"/>
</dbReference>
<dbReference type="PANTHER" id="PTHR42680">
    <property type="entry name" value="DCTP DEAMINASE"/>
    <property type="match status" value="1"/>
</dbReference>
<evidence type="ECO:0000256" key="2">
    <source>
        <dbReference type="ARBA" id="ARBA00023080"/>
    </source>
</evidence>
<dbReference type="InterPro" id="IPR033704">
    <property type="entry name" value="dUTPase_trimeric"/>
</dbReference>
<comment type="catalytic activity">
    <reaction evidence="3">
        <text>dCTP + H2O + H(+) = dUTP + NH4(+)</text>
        <dbReference type="Rhea" id="RHEA:22680"/>
        <dbReference type="ChEBI" id="CHEBI:15377"/>
        <dbReference type="ChEBI" id="CHEBI:15378"/>
        <dbReference type="ChEBI" id="CHEBI:28938"/>
        <dbReference type="ChEBI" id="CHEBI:61481"/>
        <dbReference type="ChEBI" id="CHEBI:61555"/>
        <dbReference type="EC" id="3.5.4.13"/>
    </reaction>
</comment>
<accession>A0A0T5XB66</accession>
<dbReference type="CDD" id="cd07557">
    <property type="entry name" value="trimeric_dUTPase"/>
    <property type="match status" value="1"/>
</dbReference>
<reference evidence="5" key="1">
    <citation type="submission" date="2012-09" db="EMBL/GenBank/DDBJ databases">
        <authorList>
            <person name="Weinstock G."/>
            <person name="Sodergren E."/>
            <person name="Clifton S."/>
            <person name="Fulton L."/>
            <person name="Fulton B."/>
            <person name="Courtney L."/>
            <person name="Fronick C."/>
            <person name="Harrison M."/>
            <person name="Strong C."/>
            <person name="Farmer C."/>
            <person name="Delehaunty K."/>
            <person name="Markovic C."/>
            <person name="Hall O."/>
            <person name="Minx P."/>
            <person name="Tomlinson C."/>
            <person name="Mitreva M."/>
            <person name="Nelson J."/>
            <person name="Hou S."/>
            <person name="Wollam A."/>
            <person name="Pepin K.H."/>
            <person name="Johnson M."/>
            <person name="Bhonagiri V."/>
            <person name="Nash W.E."/>
            <person name="Suruliraj S."/>
            <person name="Warren W."/>
            <person name="Chinwalla A."/>
            <person name="Mardis E.R."/>
            <person name="Wilson R.K."/>
        </authorList>
    </citation>
    <scope>NUCLEOTIDE SEQUENCE [LARGE SCALE GENOMIC DNA]</scope>
    <source>
        <strain evidence="5">OS1</strain>
    </source>
</reference>
<comment type="pathway">
    <text evidence="3">Pyrimidine metabolism; dUMP biosynthesis; dUMP from dCTP (dUTP route): step 1/2.</text>
</comment>
<dbReference type="Proteomes" id="UP000005273">
    <property type="component" value="Unassembled WGS sequence"/>
</dbReference>
<gene>
    <name evidence="3" type="primary">dcd</name>
    <name evidence="4" type="ORF">HMPREF1705_02792</name>
</gene>
<dbReference type="STRING" id="592015.HMPREF1705_02792"/>
<name>A0A0T5XB66_9BACT</name>
<dbReference type="InterPro" id="IPR036157">
    <property type="entry name" value="dUTPase-like_sf"/>
</dbReference>
<dbReference type="GO" id="GO:0006229">
    <property type="term" value="P:dUTP biosynthetic process"/>
    <property type="evidence" value="ECO:0007669"/>
    <property type="project" value="UniProtKB-UniRule"/>
</dbReference>
<keyword evidence="2 3" id="KW-0546">Nucleotide metabolism</keyword>
<dbReference type="OrthoDB" id="9780202at2"/>
<keyword evidence="1 3" id="KW-0378">Hydrolase</keyword>
<comment type="caution">
    <text evidence="3">Lacks conserved residue(s) required for the propagation of feature annotation.</text>
</comment>
<feature type="binding site" evidence="3">
    <location>
        <position position="169"/>
    </location>
    <ligand>
        <name>dCTP</name>
        <dbReference type="ChEBI" id="CHEBI:61481"/>
    </ligand>
</feature>
<dbReference type="GO" id="GO:0006226">
    <property type="term" value="P:dUMP biosynthetic process"/>
    <property type="evidence" value="ECO:0007669"/>
    <property type="project" value="UniProtKB-UniPathway"/>
</dbReference>
<dbReference type="RefSeq" id="WP_009201737.1">
    <property type="nucleotide sequence ID" value="NZ_ACJX03000001.1"/>
</dbReference>
<feature type="binding site" evidence="3">
    <location>
        <begin position="135"/>
        <end position="137"/>
    </location>
    <ligand>
        <name>dCTP</name>
        <dbReference type="ChEBI" id="CHEBI:61481"/>
    </ligand>
</feature>
<dbReference type="eggNOG" id="COG0717">
    <property type="taxonomic scope" value="Bacteria"/>
</dbReference>
<evidence type="ECO:0000256" key="1">
    <source>
        <dbReference type="ARBA" id="ARBA00022801"/>
    </source>
</evidence>
<keyword evidence="3" id="KW-0547">Nucleotide-binding</keyword>
<comment type="subunit">
    <text evidence="3">Homotrimer.</text>
</comment>
<dbReference type="NCBIfam" id="TIGR02274">
    <property type="entry name" value="dCTP_deam"/>
    <property type="match status" value="1"/>
</dbReference>
<feature type="binding site" evidence="3">
    <location>
        <position position="156"/>
    </location>
    <ligand>
        <name>dCTP</name>
        <dbReference type="ChEBI" id="CHEBI:61481"/>
    </ligand>
</feature>
<dbReference type="GO" id="GO:0015949">
    <property type="term" value="P:nucleobase-containing small molecule interconversion"/>
    <property type="evidence" value="ECO:0007669"/>
    <property type="project" value="TreeGrafter"/>
</dbReference>
<feature type="active site" description="Proton donor/acceptor" evidence="3">
    <location>
        <position position="137"/>
    </location>
</feature>
<keyword evidence="5" id="KW-1185">Reference proteome</keyword>
<dbReference type="SUPFAM" id="SSF51283">
    <property type="entry name" value="dUTPase-like"/>
    <property type="match status" value="1"/>
</dbReference>
<comment type="caution">
    <text evidence="4">The sequence shown here is derived from an EMBL/GenBank/DDBJ whole genome shotgun (WGS) entry which is preliminary data.</text>
</comment>
<comment type="function">
    <text evidence="3">Catalyzes the deamination of dCTP to dUTP.</text>
</comment>
<dbReference type="AlphaFoldDB" id="A0A0T5XB66"/>
<sequence length="198" mass="22353">MANVLGSNEIKNMLDRGDLIVTPLLDLNRQIGRASLDVRLGQDFVLFRKGQIPVMDVKRAFDNTAWVDYYDHIRTDYGQPFILHPGQFVLSSTLEFLRLPRNVMAYVIGRSSWGRAGLVIATATFVDPGFQGVITLELVNEGEVPLSLYPGTRIAQLVFHRLDGEVQAYKGKYAFDTKATASKAYEDEEVLRLTRREN</sequence>
<feature type="binding site" evidence="3">
    <location>
        <begin position="110"/>
        <end position="115"/>
    </location>
    <ligand>
        <name>dCTP</name>
        <dbReference type="ChEBI" id="CHEBI:61481"/>
    </ligand>
</feature>
<dbReference type="EC" id="3.5.4.13" evidence="3"/>
<evidence type="ECO:0000313" key="4">
    <source>
        <dbReference type="EMBL" id="KRT35558.1"/>
    </source>
</evidence>
<protein>
    <recommendedName>
        <fullName evidence="3">dCTP deaminase</fullName>
        <ecNumber evidence="3">3.5.4.13</ecNumber>
    </recommendedName>
    <alternativeName>
        <fullName evidence="3">Deoxycytidine triphosphate deaminase</fullName>
    </alternativeName>
</protein>
<comment type="similarity">
    <text evidence="3">Belongs to the dCTP deaminase family.</text>
</comment>
<dbReference type="UniPathway" id="UPA00610">
    <property type="reaction ID" value="UER00665"/>
</dbReference>
<organism evidence="4 5">
    <name type="scientific">Acetomicrobium hydrogeniformans ATCC BAA-1850</name>
    <dbReference type="NCBI Taxonomy" id="592015"/>
    <lineage>
        <taxon>Bacteria</taxon>
        <taxon>Thermotogati</taxon>
        <taxon>Synergistota</taxon>
        <taxon>Synergistia</taxon>
        <taxon>Synergistales</taxon>
        <taxon>Acetomicrobiaceae</taxon>
        <taxon>Acetomicrobium</taxon>
    </lineage>
</organism>
<feature type="binding site" evidence="3">
    <location>
        <position position="127"/>
    </location>
    <ligand>
        <name>dCTP</name>
        <dbReference type="ChEBI" id="CHEBI:61481"/>
    </ligand>
</feature>
<feature type="binding site" evidence="3">
    <location>
        <position position="172"/>
    </location>
    <ligand>
        <name>dCTP</name>
        <dbReference type="ChEBI" id="CHEBI:61481"/>
    </ligand>
</feature>
<dbReference type="HAMAP" id="MF_00146">
    <property type="entry name" value="dCTP_deaminase"/>
    <property type="match status" value="1"/>
</dbReference>
<evidence type="ECO:0000313" key="5">
    <source>
        <dbReference type="Proteomes" id="UP000005273"/>
    </source>
</evidence>
<evidence type="ECO:0000256" key="3">
    <source>
        <dbReference type="HAMAP-Rule" id="MF_00146"/>
    </source>
</evidence>
<dbReference type="InterPro" id="IPR011962">
    <property type="entry name" value="dCTP_deaminase"/>
</dbReference>
<proteinExistence type="inferred from homology"/>